<organism evidence="3 4">
    <name type="scientific">Escherichia coli</name>
    <dbReference type="NCBI Taxonomy" id="562"/>
    <lineage>
        <taxon>Bacteria</taxon>
        <taxon>Pseudomonadati</taxon>
        <taxon>Pseudomonadota</taxon>
        <taxon>Gammaproteobacteria</taxon>
        <taxon>Enterobacterales</taxon>
        <taxon>Enterobacteriaceae</taxon>
        <taxon>Escherichia</taxon>
    </lineage>
</organism>
<dbReference type="Proteomes" id="UP000517067">
    <property type="component" value="Unassembled WGS sequence"/>
</dbReference>
<dbReference type="Proteomes" id="UP000306700">
    <property type="component" value="Unassembled WGS sequence"/>
</dbReference>
<name>A0A1I9WVW5_ECOLX</name>
<feature type="compositionally biased region" description="Basic and acidic residues" evidence="1">
    <location>
        <begin position="86"/>
        <end position="102"/>
    </location>
</feature>
<dbReference type="GO" id="GO:0003677">
    <property type="term" value="F:DNA binding"/>
    <property type="evidence" value="ECO:0007669"/>
    <property type="project" value="InterPro"/>
</dbReference>
<accession>A0A1I9WVW5</accession>
<gene>
    <name evidence="3" type="ORF">C9160_04460</name>
    <name evidence="2" type="ORF">G4A47_09640</name>
</gene>
<feature type="region of interest" description="Disordered" evidence="1">
    <location>
        <begin position="82"/>
        <end position="102"/>
    </location>
</feature>
<evidence type="ECO:0000313" key="3">
    <source>
        <dbReference type="EMBL" id="TJH24726.1"/>
    </source>
</evidence>
<evidence type="ECO:0000256" key="1">
    <source>
        <dbReference type="SAM" id="MobiDB-lite"/>
    </source>
</evidence>
<dbReference type="EMBL" id="RRNI01000003">
    <property type="protein sequence ID" value="TJH24726.1"/>
    <property type="molecule type" value="Genomic_DNA"/>
</dbReference>
<dbReference type="EMBL" id="JABUPU010000010">
    <property type="protein sequence ID" value="NYP85485.1"/>
    <property type="molecule type" value="Genomic_DNA"/>
</dbReference>
<dbReference type="RefSeq" id="WP_001056416.1">
    <property type="nucleotide sequence ID" value="NZ_BFKT01000212.1"/>
</dbReference>
<protein>
    <submittedName>
        <fullName evidence="3">Uncharacterized protein</fullName>
    </submittedName>
</protein>
<reference evidence="2 5" key="2">
    <citation type="journal article" date="2020" name="J. Appl. Microbiol.">
        <title>Genetic characterization of Shigatoxigenic and enteropathogenic Escherichia coli O80:H2 from diarrheic and septicemic calves and relatedness to human Shigatoxigenic E. coli O80:H2.</title>
        <authorList>
            <person name="Habets A."/>
            <person name="Crombe F."/>
            <person name="Nakamura K."/>
            <person name="Guerin V."/>
            <person name="De Rauw K."/>
            <person name="Pierard D."/>
            <person name="Saulmont M."/>
            <person name="Hayashi T."/>
            <person name="Mainil J.G."/>
            <person name="Thiry D."/>
        </authorList>
    </citation>
    <scope>NUCLEOTIDE SEQUENCE [LARGE SCALE GENOMIC DNA]</scope>
    <source>
        <strain evidence="2 5">EH3307</strain>
    </source>
</reference>
<dbReference type="Gene3D" id="1.10.260.40">
    <property type="entry name" value="lambda repressor-like DNA-binding domains"/>
    <property type="match status" value="1"/>
</dbReference>
<proteinExistence type="predicted"/>
<sequence>MNMKNSSFLDEGKEPVIERIFRLAERYKSRSEAARAWGINVQTLQNYYKRRNNQPPPQPRKHHLQNIAEREHVSMEWLVNGYGDEPSMKKEPIEQTKRTKKQRIDDSDSIIMRAWDSLTSSEQEILSNLLIRKGAELLTVLLDTDIQKLHSLSGVKRALALSLQELPDDTVREIYEECEAKVNHLNVTQKKAGA</sequence>
<dbReference type="AlphaFoldDB" id="A0A1I9WVW5"/>
<evidence type="ECO:0000313" key="4">
    <source>
        <dbReference type="Proteomes" id="UP000306700"/>
    </source>
</evidence>
<reference evidence="3 4" key="1">
    <citation type="submission" date="2018-12" db="EMBL/GenBank/DDBJ databases">
        <title>Food and Water Safety Consortium.</title>
        <authorList>
            <person name="Tyson S."/>
            <person name="Peterson C.-L."/>
            <person name="Olson A."/>
            <person name="Tyler S."/>
            <person name="Cabral J."/>
            <person name="Lynch T."/>
            <person name="Knox N."/>
            <person name="Van Domselaar G."/>
            <person name="Graham M."/>
        </authorList>
    </citation>
    <scope>NUCLEOTIDE SEQUENCE [LARGE SCALE GENOMIC DNA]</scope>
    <source>
        <strain evidence="3 4">FWSEC0384</strain>
    </source>
</reference>
<evidence type="ECO:0000313" key="2">
    <source>
        <dbReference type="EMBL" id="NYP85485.1"/>
    </source>
</evidence>
<dbReference type="InterPro" id="IPR010982">
    <property type="entry name" value="Lambda_DNA-bd_dom_sf"/>
</dbReference>
<evidence type="ECO:0000313" key="5">
    <source>
        <dbReference type="Proteomes" id="UP000517067"/>
    </source>
</evidence>
<comment type="caution">
    <text evidence="3">The sequence shown here is derived from an EMBL/GenBank/DDBJ whole genome shotgun (WGS) entry which is preliminary data.</text>
</comment>